<evidence type="ECO:0000256" key="1">
    <source>
        <dbReference type="SAM" id="MobiDB-lite"/>
    </source>
</evidence>
<evidence type="ECO:0000313" key="2">
    <source>
        <dbReference type="EMBL" id="MBS2964154.1"/>
    </source>
</evidence>
<feature type="region of interest" description="Disordered" evidence="1">
    <location>
        <begin position="69"/>
        <end position="88"/>
    </location>
</feature>
<sequence>MKLPSSLGDVAVAVAVAHHRLAESAQPVLRRGDVERPGDRRCAGAAAREQVSGSQRRAVAVGQVDVADRQHARGPGEEHRAEAGPHQQFRERVVQPKPSHPVDAANAPHRARFRHSASGFRLPASGFGFRLRLPASGPDPAQPRLLRYGSARARARTPPPQTPARIDAPCDQVCDF</sequence>
<protein>
    <submittedName>
        <fullName evidence="2">Uncharacterized protein</fullName>
    </submittedName>
</protein>
<comment type="caution">
    <text evidence="2">The sequence shown here is derived from an EMBL/GenBank/DDBJ whole genome shotgun (WGS) entry which is preliminary data.</text>
</comment>
<proteinExistence type="predicted"/>
<dbReference type="Proteomes" id="UP000677913">
    <property type="component" value="Unassembled WGS sequence"/>
</dbReference>
<name>A0A8J7WQF4_9ACTN</name>
<reference evidence="2" key="1">
    <citation type="submission" date="2021-04" db="EMBL/GenBank/DDBJ databases">
        <title>Genome based classification of Actinospica acidithermotolerans sp. nov., an actinobacterium isolated from an Indonesian hot spring.</title>
        <authorList>
            <person name="Kusuma A.B."/>
            <person name="Putra K.E."/>
            <person name="Nafisah S."/>
            <person name="Loh J."/>
            <person name="Nouioui I."/>
            <person name="Goodfellow M."/>
        </authorList>
    </citation>
    <scope>NUCLEOTIDE SEQUENCE</scope>
    <source>
        <strain evidence="2">DSM 45618</strain>
    </source>
</reference>
<accession>A0A8J7WQF4</accession>
<dbReference type="AlphaFoldDB" id="A0A8J7WQF4"/>
<keyword evidence="3" id="KW-1185">Reference proteome</keyword>
<dbReference type="EMBL" id="JAGSXH010000043">
    <property type="protein sequence ID" value="MBS2964154.1"/>
    <property type="molecule type" value="Genomic_DNA"/>
</dbReference>
<evidence type="ECO:0000313" key="3">
    <source>
        <dbReference type="Proteomes" id="UP000677913"/>
    </source>
</evidence>
<organism evidence="2 3">
    <name type="scientific">Actinocrinis puniceicyclus</name>
    <dbReference type="NCBI Taxonomy" id="977794"/>
    <lineage>
        <taxon>Bacteria</taxon>
        <taxon>Bacillati</taxon>
        <taxon>Actinomycetota</taxon>
        <taxon>Actinomycetes</taxon>
        <taxon>Catenulisporales</taxon>
        <taxon>Actinospicaceae</taxon>
        <taxon>Actinocrinis</taxon>
    </lineage>
</organism>
<gene>
    <name evidence="2" type="ORF">KGA66_13935</name>
</gene>